<feature type="compositionally biased region" description="Basic residues" evidence="1">
    <location>
        <begin position="1"/>
        <end position="10"/>
    </location>
</feature>
<dbReference type="AlphaFoldDB" id="A0A1D8FWE5"/>
<feature type="region of interest" description="Disordered" evidence="1">
    <location>
        <begin position="1"/>
        <end position="52"/>
    </location>
</feature>
<evidence type="ECO:0000313" key="2">
    <source>
        <dbReference type="EMBL" id="AOT57513.1"/>
    </source>
</evidence>
<organism evidence="2 3">
    <name type="scientific">Streptomyces rubrolavendulae</name>
    <dbReference type="NCBI Taxonomy" id="285473"/>
    <lineage>
        <taxon>Bacteria</taxon>
        <taxon>Bacillati</taxon>
        <taxon>Actinomycetota</taxon>
        <taxon>Actinomycetes</taxon>
        <taxon>Kitasatosporales</taxon>
        <taxon>Streptomycetaceae</taxon>
        <taxon>Streptomyces</taxon>
    </lineage>
</organism>
<dbReference type="EMBL" id="CP017316">
    <property type="protein sequence ID" value="AOT57513.1"/>
    <property type="molecule type" value="Genomic_DNA"/>
</dbReference>
<evidence type="ECO:0000313" key="3">
    <source>
        <dbReference type="Proteomes" id="UP000095349"/>
    </source>
</evidence>
<keyword evidence="3" id="KW-1185">Reference proteome</keyword>
<dbReference type="STRING" id="285473.A4G23_00302"/>
<gene>
    <name evidence="2" type="ORF">A4G23_00302</name>
</gene>
<evidence type="ECO:0000256" key="1">
    <source>
        <dbReference type="SAM" id="MobiDB-lite"/>
    </source>
</evidence>
<dbReference type="RefSeq" id="WP_158100748.1">
    <property type="nucleotide sequence ID" value="NZ_CP017316.1"/>
</dbReference>
<sequence length="52" mass="6159">MSRLIRRIQRFSRTPQGRGLLRTARRAVTDSRRRRGRGRGHGLLGRLATRRY</sequence>
<accession>A0A1D8FWE5</accession>
<dbReference type="PATRIC" id="fig|285473.5.peg.326"/>
<dbReference type="GeneID" id="91407023"/>
<protein>
    <submittedName>
        <fullName evidence="2">Uncharacterized protein</fullName>
    </submittedName>
</protein>
<reference evidence="2 3" key="1">
    <citation type="submission" date="2016-09" db="EMBL/GenBank/DDBJ databases">
        <title>Streptomyces rubrolavendulae MJM4426 Genome sequencing and assembly.</title>
        <authorList>
            <person name="Kim J.-G."/>
        </authorList>
    </citation>
    <scope>NUCLEOTIDE SEQUENCE [LARGE SCALE GENOMIC DNA]</scope>
    <source>
        <strain evidence="2 3">MJM4426</strain>
    </source>
</reference>
<dbReference type="Proteomes" id="UP000095349">
    <property type="component" value="Chromosome"/>
</dbReference>
<dbReference type="KEGG" id="srn:A4G23_00302"/>
<proteinExistence type="predicted"/>
<name>A0A1D8FWE5_9ACTN</name>